<comment type="function">
    <text evidence="9">Catalyzes the transfer of an acetyl group from acetyl-CoA to the 6'-amino group of aminoglycoside molecules conferring resistance to antibiotics containing the purpurosamine ring.</text>
</comment>
<evidence type="ECO:0000256" key="5">
    <source>
        <dbReference type="ARBA" id="ARBA00023251"/>
    </source>
</evidence>
<dbReference type="GO" id="GO:0046677">
    <property type="term" value="P:response to antibiotic"/>
    <property type="evidence" value="ECO:0007669"/>
    <property type="project" value="UniProtKB-KW"/>
</dbReference>
<proteinExistence type="predicted"/>
<sequence length="154" mass="17140">MRVLLMDGETIGRWVEMRLALWPDTPAADHRAEVESSLAERDRYASFLCEDEAGVAAGFAEASIRHDYVNGCETSPVGFLEGIYVLPAYRRRGVARALITAVERWATSRGCQELASDTATDNLRSQSLHMALGFEETERVVYFRKELAPAVADN</sequence>
<keyword evidence="6 9" id="KW-0012">Acyltransferase</keyword>
<dbReference type="PANTHER" id="PTHR43877">
    <property type="entry name" value="AMINOALKYLPHOSPHONATE N-ACETYLTRANSFERASE-RELATED-RELATED"/>
    <property type="match status" value="1"/>
</dbReference>
<dbReference type="AlphaFoldDB" id="A0A9Q8Y6K3"/>
<evidence type="ECO:0000259" key="10">
    <source>
        <dbReference type="PROSITE" id="PS51186"/>
    </source>
</evidence>
<dbReference type="InterPro" id="IPR050832">
    <property type="entry name" value="Bact_Acetyltransf"/>
</dbReference>
<dbReference type="Gene3D" id="3.40.630.30">
    <property type="match status" value="1"/>
</dbReference>
<accession>A0A9Q8Y6K3</accession>
<evidence type="ECO:0000256" key="4">
    <source>
        <dbReference type="ARBA" id="ARBA00022679"/>
    </source>
</evidence>
<keyword evidence="5 9" id="KW-0046">Antibiotic resistance</keyword>
<gene>
    <name evidence="11" type="ORF">NE863_12685</name>
</gene>
<dbReference type="InterPro" id="IPR024170">
    <property type="entry name" value="Aminoglycoside_N6-AcTrfrase"/>
</dbReference>
<evidence type="ECO:0000256" key="7">
    <source>
        <dbReference type="ARBA" id="ARBA00029660"/>
    </source>
</evidence>
<dbReference type="PIRSF" id="PIRSF000452">
    <property type="entry name" value="6-N-acetyltransf"/>
    <property type="match status" value="1"/>
</dbReference>
<reference evidence="11" key="1">
    <citation type="submission" date="2022-06" db="EMBL/GenBank/DDBJ databases">
        <title>Physiological and biochemical characterization and genomic elucidation of a strain of the genus Ensifer adhaerens M8 that combines arsenic oxidation and chromium reduction.</title>
        <authorList>
            <person name="Li X."/>
            <person name="Yu c."/>
        </authorList>
    </citation>
    <scope>NUCLEOTIDE SEQUENCE</scope>
    <source>
        <strain evidence="11">M8</strain>
    </source>
</reference>
<keyword evidence="4 9" id="KW-0808">Transferase</keyword>
<evidence type="ECO:0000256" key="6">
    <source>
        <dbReference type="ARBA" id="ARBA00023315"/>
    </source>
</evidence>
<dbReference type="EC" id="2.3.1.82" evidence="2 9"/>
<evidence type="ECO:0000256" key="8">
    <source>
        <dbReference type="ARBA" id="ARBA00048923"/>
    </source>
</evidence>
<dbReference type="Proteomes" id="UP001055460">
    <property type="component" value="Chromosome"/>
</dbReference>
<organism evidence="11 12">
    <name type="scientific">Ensifer adhaerens</name>
    <name type="common">Sinorhizobium morelense</name>
    <dbReference type="NCBI Taxonomy" id="106592"/>
    <lineage>
        <taxon>Bacteria</taxon>
        <taxon>Pseudomonadati</taxon>
        <taxon>Pseudomonadota</taxon>
        <taxon>Alphaproteobacteria</taxon>
        <taxon>Hyphomicrobiales</taxon>
        <taxon>Rhizobiaceae</taxon>
        <taxon>Sinorhizobium/Ensifer group</taxon>
        <taxon>Ensifer</taxon>
    </lineage>
</organism>
<dbReference type="SUPFAM" id="SSF55729">
    <property type="entry name" value="Acyl-CoA N-acyltransferases (Nat)"/>
    <property type="match status" value="1"/>
</dbReference>
<evidence type="ECO:0000256" key="2">
    <source>
        <dbReference type="ARBA" id="ARBA00012888"/>
    </source>
</evidence>
<dbReference type="Pfam" id="PF00583">
    <property type="entry name" value="Acetyltransf_1"/>
    <property type="match status" value="1"/>
</dbReference>
<dbReference type="CDD" id="cd04301">
    <property type="entry name" value="NAT_SF"/>
    <property type="match status" value="1"/>
</dbReference>
<dbReference type="InterPro" id="IPR000182">
    <property type="entry name" value="GNAT_dom"/>
</dbReference>
<evidence type="ECO:0000256" key="9">
    <source>
        <dbReference type="PIRNR" id="PIRNR000452"/>
    </source>
</evidence>
<comment type="subunit">
    <text evidence="1 9">Homodimer.</text>
</comment>
<name>A0A9Q8Y6K3_ENSAD</name>
<protein>
    <recommendedName>
        <fullName evidence="3 9">Aminoglycoside N(6')-acetyltransferase type 1</fullName>
        <ecNumber evidence="2 9">2.3.1.82</ecNumber>
    </recommendedName>
    <alternativeName>
        <fullName evidence="7 9">Aminoglycoside resistance protein</fullName>
    </alternativeName>
</protein>
<evidence type="ECO:0000313" key="11">
    <source>
        <dbReference type="EMBL" id="USJ22167.1"/>
    </source>
</evidence>
<dbReference type="NCBIfam" id="NF043067">
    <property type="entry name" value="AAC_6p_group_E"/>
    <property type="match status" value="1"/>
</dbReference>
<dbReference type="GO" id="GO:0047663">
    <property type="term" value="F:aminoglycoside 6'-N-acetyltransferase activity"/>
    <property type="evidence" value="ECO:0007669"/>
    <property type="project" value="UniProtKB-EC"/>
</dbReference>
<feature type="domain" description="N-acetyltransferase" evidence="10">
    <location>
        <begin position="1"/>
        <end position="154"/>
    </location>
</feature>
<comment type="catalytic activity">
    <reaction evidence="8 9">
        <text>kanamycin B + acetyl-CoA = N(6')-acetylkanamycin B + CoA + H(+)</text>
        <dbReference type="Rhea" id="RHEA:16449"/>
        <dbReference type="ChEBI" id="CHEBI:15378"/>
        <dbReference type="ChEBI" id="CHEBI:57287"/>
        <dbReference type="ChEBI" id="CHEBI:57288"/>
        <dbReference type="ChEBI" id="CHEBI:58390"/>
        <dbReference type="ChEBI" id="CHEBI:58549"/>
        <dbReference type="EC" id="2.3.1.82"/>
    </reaction>
</comment>
<evidence type="ECO:0000256" key="1">
    <source>
        <dbReference type="ARBA" id="ARBA00011738"/>
    </source>
</evidence>
<dbReference type="EMBL" id="CP098807">
    <property type="protein sequence ID" value="USJ22167.1"/>
    <property type="molecule type" value="Genomic_DNA"/>
</dbReference>
<dbReference type="RefSeq" id="WP_090298396.1">
    <property type="nucleotide sequence ID" value="NZ_CAXURO020000001.1"/>
</dbReference>
<evidence type="ECO:0000313" key="12">
    <source>
        <dbReference type="Proteomes" id="UP001055460"/>
    </source>
</evidence>
<evidence type="ECO:0000256" key="3">
    <source>
        <dbReference type="ARBA" id="ARBA00017677"/>
    </source>
</evidence>
<dbReference type="InterPro" id="IPR016181">
    <property type="entry name" value="Acyl_CoA_acyltransferase"/>
</dbReference>
<dbReference type="PROSITE" id="PS51186">
    <property type="entry name" value="GNAT"/>
    <property type="match status" value="1"/>
</dbReference>